<sequence>PVYAFFDAEPQIEYGKSDTPDYLVYRCTKCGEKLRQGLKTGDRGSTGNLRDHVKKCWGEEALAAIKETTLDQARKAVRDLSKGKQSTLTARKFGALMFCPNPAHSARFDILHSVVTARWAAESAHPFRIVSDRCYKWLQKEGRPNQYVPSKETVGRDVKILYAASKNHLVKEFQEYEYLIPIELDCWSSPNH</sequence>
<reference evidence="1" key="1">
    <citation type="submission" date="2022-08" db="EMBL/GenBank/DDBJ databases">
        <authorList>
            <consortium name="DOE Joint Genome Institute"/>
            <person name="Min B."/>
            <person name="Riley R."/>
            <person name="Sierra-Patev S."/>
            <person name="Naranjo-Ortiz M."/>
            <person name="Looney B."/>
            <person name="Konkel Z."/>
            <person name="Slot J.C."/>
            <person name="Sakamoto Y."/>
            <person name="Steenwyk J.L."/>
            <person name="Rokas A."/>
            <person name="Carro J."/>
            <person name="Camarero S."/>
            <person name="Ferreira P."/>
            <person name="Molpeceres G."/>
            <person name="Ruiz-Duenas F.J."/>
            <person name="Serrano A."/>
            <person name="Henrissat B."/>
            <person name="Drula E."/>
            <person name="Hughes K.W."/>
            <person name="Mata J.L."/>
            <person name="Ishikawa N.K."/>
            <person name="Vargas-Isla R."/>
            <person name="Ushijima S."/>
            <person name="Smith C.A."/>
            <person name="Ahrendt S."/>
            <person name="Andreopoulos W."/>
            <person name="He G."/>
            <person name="Labutti K."/>
            <person name="Lipzen A."/>
            <person name="Ng V."/>
            <person name="Sandor L."/>
            <person name="Barry K."/>
            <person name="Martinez A.T."/>
            <person name="Xiao Y."/>
            <person name="Gibbons J.G."/>
            <person name="Terashima K."/>
            <person name="Hibbett D.S."/>
            <person name="Grigoriev I.V."/>
        </authorList>
    </citation>
    <scope>NUCLEOTIDE SEQUENCE</scope>
    <source>
        <strain evidence="1">TFB9207</strain>
    </source>
</reference>
<protein>
    <recommendedName>
        <fullName evidence="3">BED-type domain-containing protein</fullName>
    </recommendedName>
</protein>
<feature type="non-terminal residue" evidence="1">
    <location>
        <position position="192"/>
    </location>
</feature>
<evidence type="ECO:0008006" key="3">
    <source>
        <dbReference type="Google" id="ProtNLM"/>
    </source>
</evidence>
<dbReference type="EMBL" id="MU807165">
    <property type="protein sequence ID" value="KAJ3831907.1"/>
    <property type="molecule type" value="Genomic_DNA"/>
</dbReference>
<keyword evidence="2" id="KW-1185">Reference proteome</keyword>
<organism evidence="1 2">
    <name type="scientific">Lentinula raphanica</name>
    <dbReference type="NCBI Taxonomy" id="153919"/>
    <lineage>
        <taxon>Eukaryota</taxon>
        <taxon>Fungi</taxon>
        <taxon>Dikarya</taxon>
        <taxon>Basidiomycota</taxon>
        <taxon>Agaricomycotina</taxon>
        <taxon>Agaricomycetes</taxon>
        <taxon>Agaricomycetidae</taxon>
        <taxon>Agaricales</taxon>
        <taxon>Marasmiineae</taxon>
        <taxon>Omphalotaceae</taxon>
        <taxon>Lentinula</taxon>
    </lineage>
</organism>
<dbReference type="Proteomes" id="UP001163846">
    <property type="component" value="Unassembled WGS sequence"/>
</dbReference>
<dbReference type="AlphaFoldDB" id="A0AA38NWI6"/>
<accession>A0AA38NWI6</accession>
<evidence type="ECO:0000313" key="2">
    <source>
        <dbReference type="Proteomes" id="UP001163846"/>
    </source>
</evidence>
<evidence type="ECO:0000313" key="1">
    <source>
        <dbReference type="EMBL" id="KAJ3831907.1"/>
    </source>
</evidence>
<comment type="caution">
    <text evidence="1">The sequence shown here is derived from an EMBL/GenBank/DDBJ whole genome shotgun (WGS) entry which is preliminary data.</text>
</comment>
<gene>
    <name evidence="1" type="ORF">F5878DRAFT_511353</name>
</gene>
<name>A0AA38NWI6_9AGAR</name>
<feature type="non-terminal residue" evidence="1">
    <location>
        <position position="1"/>
    </location>
</feature>
<proteinExistence type="predicted"/>